<organism evidence="1 2">
    <name type="scientific">Taxus chinensis</name>
    <name type="common">Chinese yew</name>
    <name type="synonym">Taxus wallichiana var. chinensis</name>
    <dbReference type="NCBI Taxonomy" id="29808"/>
    <lineage>
        <taxon>Eukaryota</taxon>
        <taxon>Viridiplantae</taxon>
        <taxon>Streptophyta</taxon>
        <taxon>Embryophyta</taxon>
        <taxon>Tracheophyta</taxon>
        <taxon>Spermatophyta</taxon>
        <taxon>Pinopsida</taxon>
        <taxon>Pinidae</taxon>
        <taxon>Conifers II</taxon>
        <taxon>Cupressales</taxon>
        <taxon>Taxaceae</taxon>
        <taxon>Taxus</taxon>
    </lineage>
</organism>
<comment type="caution">
    <text evidence="1">The sequence shown here is derived from an EMBL/GenBank/DDBJ whole genome shotgun (WGS) entry which is preliminary data.</text>
</comment>
<evidence type="ECO:0000313" key="2">
    <source>
        <dbReference type="Proteomes" id="UP000824469"/>
    </source>
</evidence>
<proteinExistence type="predicted"/>
<accession>A0AA38FZ48</accession>
<sequence length="52" mass="5721">GAVAVTLVAIRGRDCGMERKRFWNEVGVTNTMGSYVATRICEIMGVDGVMLW</sequence>
<dbReference type="Proteomes" id="UP000824469">
    <property type="component" value="Unassembled WGS sequence"/>
</dbReference>
<protein>
    <submittedName>
        <fullName evidence="1">Uncharacterized protein</fullName>
    </submittedName>
</protein>
<evidence type="ECO:0000313" key="1">
    <source>
        <dbReference type="EMBL" id="KAH9313152.1"/>
    </source>
</evidence>
<feature type="non-terminal residue" evidence="1">
    <location>
        <position position="1"/>
    </location>
</feature>
<name>A0AA38FZ48_TAXCH</name>
<gene>
    <name evidence="1" type="ORF">KI387_028187</name>
</gene>
<dbReference type="EMBL" id="JAHRHJ020000006">
    <property type="protein sequence ID" value="KAH9313152.1"/>
    <property type="molecule type" value="Genomic_DNA"/>
</dbReference>
<feature type="non-terminal residue" evidence="1">
    <location>
        <position position="52"/>
    </location>
</feature>
<reference evidence="1 2" key="1">
    <citation type="journal article" date="2021" name="Nat. Plants">
        <title>The Taxus genome provides insights into paclitaxel biosynthesis.</title>
        <authorList>
            <person name="Xiong X."/>
            <person name="Gou J."/>
            <person name="Liao Q."/>
            <person name="Li Y."/>
            <person name="Zhou Q."/>
            <person name="Bi G."/>
            <person name="Li C."/>
            <person name="Du R."/>
            <person name="Wang X."/>
            <person name="Sun T."/>
            <person name="Guo L."/>
            <person name="Liang H."/>
            <person name="Lu P."/>
            <person name="Wu Y."/>
            <person name="Zhang Z."/>
            <person name="Ro D.K."/>
            <person name="Shang Y."/>
            <person name="Huang S."/>
            <person name="Yan J."/>
        </authorList>
    </citation>
    <scope>NUCLEOTIDE SEQUENCE [LARGE SCALE GENOMIC DNA]</scope>
    <source>
        <strain evidence="1">Ta-2019</strain>
    </source>
</reference>
<keyword evidence="2" id="KW-1185">Reference proteome</keyword>
<dbReference type="AlphaFoldDB" id="A0AA38FZ48"/>